<evidence type="ECO:0000256" key="9">
    <source>
        <dbReference type="ARBA" id="ARBA00022722"/>
    </source>
</evidence>
<dbReference type="FunFam" id="1.10.1520.10:FF:000001">
    <property type="entry name" value="Ribonuclease 3"/>
    <property type="match status" value="1"/>
</dbReference>
<feature type="domain" description="DRBM" evidence="17">
    <location>
        <begin position="171"/>
        <end position="240"/>
    </location>
</feature>
<dbReference type="AlphaFoldDB" id="A0A915XHD3"/>
<dbReference type="InterPro" id="IPR014720">
    <property type="entry name" value="dsRBD_dom"/>
</dbReference>
<dbReference type="GO" id="GO:0003725">
    <property type="term" value="F:double-stranded RNA binding"/>
    <property type="evidence" value="ECO:0007669"/>
    <property type="project" value="TreeGrafter"/>
</dbReference>
<feature type="active site" evidence="15">
    <location>
        <position position="61"/>
    </location>
</feature>
<keyword evidence="6 15" id="KW-0698">rRNA processing</keyword>
<keyword evidence="11 15" id="KW-0255">Endonuclease</keyword>
<accession>A0A915XHD3</accession>
<dbReference type="Pfam" id="PF14622">
    <property type="entry name" value="Ribonucleas_3_3"/>
    <property type="match status" value="1"/>
</dbReference>
<comment type="caution">
    <text evidence="15">Lacks conserved residue(s) required for the propagation of feature annotation.</text>
</comment>
<comment type="subcellular location">
    <subcellularLocation>
        <location evidence="2 15">Cytoplasm</location>
    </subcellularLocation>
</comment>
<dbReference type="GO" id="GO:0004525">
    <property type="term" value="F:ribonuclease III activity"/>
    <property type="evidence" value="ECO:0007669"/>
    <property type="project" value="UniProtKB-UniRule"/>
</dbReference>
<dbReference type="EMBL" id="AP024233">
    <property type="protein sequence ID" value="BCO07915.1"/>
    <property type="molecule type" value="Genomic_DNA"/>
</dbReference>
<dbReference type="HAMAP" id="MF_00104">
    <property type="entry name" value="RNase_III"/>
    <property type="match status" value="1"/>
</dbReference>
<keyword evidence="13 15" id="KW-0460">Magnesium</keyword>
<keyword evidence="15" id="KW-0699">rRNA-binding</keyword>
<evidence type="ECO:0000256" key="2">
    <source>
        <dbReference type="ARBA" id="ARBA00004496"/>
    </source>
</evidence>
<feature type="active site" evidence="15">
    <location>
        <position position="133"/>
    </location>
</feature>
<comment type="cofactor">
    <cofactor evidence="15">
        <name>Mg(2+)</name>
        <dbReference type="ChEBI" id="CHEBI:18420"/>
    </cofactor>
</comment>
<dbReference type="RefSeq" id="WP_267927850.1">
    <property type="nucleotide sequence ID" value="NZ_AP024233.1"/>
</dbReference>
<evidence type="ECO:0000256" key="1">
    <source>
        <dbReference type="ARBA" id="ARBA00000109"/>
    </source>
</evidence>
<evidence type="ECO:0000256" key="15">
    <source>
        <dbReference type="HAMAP-Rule" id="MF_00104"/>
    </source>
</evidence>
<comment type="function">
    <text evidence="15">Digests double-stranded RNA. Involved in the processing of primary rRNA transcript to yield the immediate precursors to the large and small rRNAs (23S and 16S). Processes some mRNAs, and tRNAs when they are encoded in the rRNA operon. Processes pre-crRNA and tracrRNA of type II CRISPR loci if present in the organism.</text>
</comment>
<dbReference type="GO" id="GO:0042802">
    <property type="term" value="F:identical protein binding"/>
    <property type="evidence" value="ECO:0007669"/>
    <property type="project" value="UniProtKB-ARBA"/>
</dbReference>
<protein>
    <recommendedName>
        <fullName evidence="15">Ribonuclease 3</fullName>
        <ecNumber evidence="15">3.1.26.3</ecNumber>
    </recommendedName>
    <alternativeName>
        <fullName evidence="15">Ribonuclease III</fullName>
        <shortName evidence="15">RNase III</shortName>
    </alternativeName>
</protein>
<comment type="subunit">
    <text evidence="4 15">Homodimer.</text>
</comment>
<feature type="domain" description="RNase III" evidence="18">
    <location>
        <begin position="16"/>
        <end position="144"/>
    </location>
</feature>
<dbReference type="GO" id="GO:0008033">
    <property type="term" value="P:tRNA processing"/>
    <property type="evidence" value="ECO:0007669"/>
    <property type="project" value="UniProtKB-KW"/>
</dbReference>
<dbReference type="Gene3D" id="1.10.1520.10">
    <property type="entry name" value="Ribonuclease III domain"/>
    <property type="match status" value="1"/>
</dbReference>
<evidence type="ECO:0000313" key="19">
    <source>
        <dbReference type="EMBL" id="BCO07915.1"/>
    </source>
</evidence>
<evidence type="ECO:0000259" key="18">
    <source>
        <dbReference type="PROSITE" id="PS50142"/>
    </source>
</evidence>
<dbReference type="CDD" id="cd10845">
    <property type="entry name" value="DSRM_RNAse_III_family"/>
    <property type="match status" value="1"/>
</dbReference>
<dbReference type="InterPro" id="IPR011907">
    <property type="entry name" value="RNase_III"/>
</dbReference>
<evidence type="ECO:0000256" key="12">
    <source>
        <dbReference type="ARBA" id="ARBA00022801"/>
    </source>
</evidence>
<sequence length="253" mass="27820">MAATLETLVQDNEEQLRELESVIGYQFKDISLLQLSLIHSSFAFERLGSGLHNETQEFLGDAVLDLTVGYILFKRFPEMREGKLTRIRSALVNESGLAEMARKINLGKYLLLGKGEDASRGREKPSILSCAFEAVVGALFLDGGYGAALEFVQRTFGPLIDEGRDRLMLADAKSSLQEKLQEKYNEGPQYVLEDEEGPAHARIFTVSVRFRDEVLGTGRASSKKEAEQQAARAALNSFTEESPAPAADNQAAG</sequence>
<dbReference type="Proteomes" id="UP001063350">
    <property type="component" value="Chromosome"/>
</dbReference>
<evidence type="ECO:0000259" key="17">
    <source>
        <dbReference type="PROSITE" id="PS50137"/>
    </source>
</evidence>
<keyword evidence="9 15" id="KW-0540">Nuclease</keyword>
<gene>
    <name evidence="15 19" type="primary">rnc</name>
    <name evidence="19" type="ORF">GF1_02910</name>
</gene>
<keyword evidence="20" id="KW-1185">Reference proteome</keyword>
<feature type="binding site" evidence="15">
    <location>
        <position position="133"/>
    </location>
    <ligand>
        <name>Mg(2+)</name>
        <dbReference type="ChEBI" id="CHEBI:18420"/>
    </ligand>
</feature>
<evidence type="ECO:0000256" key="11">
    <source>
        <dbReference type="ARBA" id="ARBA00022759"/>
    </source>
</evidence>
<feature type="region of interest" description="Disordered" evidence="16">
    <location>
        <begin position="218"/>
        <end position="253"/>
    </location>
</feature>
<dbReference type="FunFam" id="3.30.160.20:FF:000003">
    <property type="entry name" value="Ribonuclease 3"/>
    <property type="match status" value="1"/>
</dbReference>
<evidence type="ECO:0000256" key="7">
    <source>
        <dbReference type="ARBA" id="ARBA00022664"/>
    </source>
</evidence>
<feature type="binding site" evidence="15">
    <location>
        <position position="57"/>
    </location>
    <ligand>
        <name>Mg(2+)</name>
        <dbReference type="ChEBI" id="CHEBI:18420"/>
    </ligand>
</feature>
<evidence type="ECO:0000256" key="13">
    <source>
        <dbReference type="ARBA" id="ARBA00022842"/>
    </source>
</evidence>
<dbReference type="SUPFAM" id="SSF54768">
    <property type="entry name" value="dsRNA-binding domain-like"/>
    <property type="match status" value="1"/>
</dbReference>
<evidence type="ECO:0000256" key="10">
    <source>
        <dbReference type="ARBA" id="ARBA00022723"/>
    </source>
</evidence>
<keyword evidence="8 15" id="KW-0819">tRNA processing</keyword>
<dbReference type="PROSITE" id="PS50137">
    <property type="entry name" value="DS_RBD"/>
    <property type="match status" value="1"/>
</dbReference>
<dbReference type="PANTHER" id="PTHR11207">
    <property type="entry name" value="RIBONUCLEASE III"/>
    <property type="match status" value="1"/>
</dbReference>
<keyword evidence="5 15" id="KW-0963">Cytoplasm</keyword>
<dbReference type="InterPro" id="IPR000999">
    <property type="entry name" value="RNase_III_dom"/>
</dbReference>
<evidence type="ECO:0000256" key="8">
    <source>
        <dbReference type="ARBA" id="ARBA00022694"/>
    </source>
</evidence>
<keyword evidence="12 15" id="KW-0378">Hydrolase</keyword>
<dbReference type="SMART" id="SM00535">
    <property type="entry name" value="RIBOc"/>
    <property type="match status" value="1"/>
</dbReference>
<dbReference type="PROSITE" id="PS50142">
    <property type="entry name" value="RNASE_3_2"/>
    <property type="match status" value="1"/>
</dbReference>
<evidence type="ECO:0000256" key="16">
    <source>
        <dbReference type="SAM" id="MobiDB-lite"/>
    </source>
</evidence>
<evidence type="ECO:0000256" key="4">
    <source>
        <dbReference type="ARBA" id="ARBA00011738"/>
    </source>
</evidence>
<comment type="catalytic activity">
    <reaction evidence="1 15">
        <text>Endonucleolytic cleavage to 5'-phosphomonoester.</text>
        <dbReference type="EC" id="3.1.26.3"/>
    </reaction>
</comment>
<evidence type="ECO:0000313" key="20">
    <source>
        <dbReference type="Proteomes" id="UP001063350"/>
    </source>
</evidence>
<dbReference type="GO" id="GO:0006364">
    <property type="term" value="P:rRNA processing"/>
    <property type="evidence" value="ECO:0007669"/>
    <property type="project" value="UniProtKB-UniRule"/>
</dbReference>
<keyword evidence="7 15" id="KW-0507">mRNA processing</keyword>
<dbReference type="Gene3D" id="3.30.160.20">
    <property type="match status" value="1"/>
</dbReference>
<dbReference type="SUPFAM" id="SSF69065">
    <property type="entry name" value="RNase III domain-like"/>
    <property type="match status" value="1"/>
</dbReference>
<reference evidence="19" key="1">
    <citation type="submission" date="2020-12" db="EMBL/GenBank/DDBJ databases">
        <title>Desulfobium dissulfuricans gen. nov., sp. nov., a novel mesophilic, sulfate-reducing bacterium isolated from a deep-sea hydrothermal vent.</title>
        <authorList>
            <person name="Hashimoto Y."/>
            <person name="Tame A."/>
            <person name="Sawayama S."/>
            <person name="Miyazaki J."/>
            <person name="Takai K."/>
            <person name="Nakagawa S."/>
        </authorList>
    </citation>
    <scope>NUCLEOTIDE SEQUENCE</scope>
    <source>
        <strain evidence="19">GF1</strain>
    </source>
</reference>
<evidence type="ECO:0000256" key="5">
    <source>
        <dbReference type="ARBA" id="ARBA00022490"/>
    </source>
</evidence>
<dbReference type="GO" id="GO:0046872">
    <property type="term" value="F:metal ion binding"/>
    <property type="evidence" value="ECO:0007669"/>
    <property type="project" value="UniProtKB-KW"/>
</dbReference>
<dbReference type="InterPro" id="IPR036389">
    <property type="entry name" value="RNase_III_sf"/>
</dbReference>
<dbReference type="GO" id="GO:0019843">
    <property type="term" value="F:rRNA binding"/>
    <property type="evidence" value="ECO:0007669"/>
    <property type="project" value="UniProtKB-KW"/>
</dbReference>
<comment type="similarity">
    <text evidence="3">Belongs to the ribonuclease III family.</text>
</comment>
<dbReference type="SMART" id="SM00358">
    <property type="entry name" value="DSRM"/>
    <property type="match status" value="1"/>
</dbReference>
<keyword evidence="10 15" id="KW-0479">Metal-binding</keyword>
<dbReference type="GO" id="GO:0010468">
    <property type="term" value="P:regulation of gene expression"/>
    <property type="evidence" value="ECO:0007669"/>
    <property type="project" value="TreeGrafter"/>
</dbReference>
<dbReference type="GO" id="GO:0005737">
    <property type="term" value="C:cytoplasm"/>
    <property type="evidence" value="ECO:0007669"/>
    <property type="project" value="UniProtKB-SubCell"/>
</dbReference>
<proteinExistence type="inferred from homology"/>
<name>A0A915XHD3_9BACT</name>
<organism evidence="19 20">
    <name type="scientific">Desulfolithobacter dissulfuricans</name>
    <dbReference type="NCBI Taxonomy" id="2795293"/>
    <lineage>
        <taxon>Bacteria</taxon>
        <taxon>Pseudomonadati</taxon>
        <taxon>Thermodesulfobacteriota</taxon>
        <taxon>Desulfobulbia</taxon>
        <taxon>Desulfobulbales</taxon>
        <taxon>Desulfobulbaceae</taxon>
        <taxon>Desulfolithobacter</taxon>
    </lineage>
</organism>
<evidence type="ECO:0000256" key="6">
    <source>
        <dbReference type="ARBA" id="ARBA00022552"/>
    </source>
</evidence>
<keyword evidence="14 15" id="KW-0694">RNA-binding</keyword>
<dbReference type="NCBIfam" id="TIGR02191">
    <property type="entry name" value="RNaseIII"/>
    <property type="match status" value="1"/>
</dbReference>
<dbReference type="Pfam" id="PF00035">
    <property type="entry name" value="dsrm"/>
    <property type="match status" value="1"/>
</dbReference>
<dbReference type="GO" id="GO:0006397">
    <property type="term" value="P:mRNA processing"/>
    <property type="evidence" value="ECO:0007669"/>
    <property type="project" value="UniProtKB-UniRule"/>
</dbReference>
<evidence type="ECO:0000256" key="14">
    <source>
        <dbReference type="ARBA" id="ARBA00022884"/>
    </source>
</evidence>
<dbReference type="KEGG" id="ddu:GF1_02910"/>
<evidence type="ECO:0000256" key="3">
    <source>
        <dbReference type="ARBA" id="ARBA00010183"/>
    </source>
</evidence>
<dbReference type="PANTHER" id="PTHR11207:SF0">
    <property type="entry name" value="RIBONUCLEASE 3"/>
    <property type="match status" value="1"/>
</dbReference>
<dbReference type="EC" id="3.1.26.3" evidence="15"/>
<dbReference type="CDD" id="cd00593">
    <property type="entry name" value="RIBOc"/>
    <property type="match status" value="1"/>
</dbReference>